<feature type="compositionally biased region" description="Polar residues" evidence="5">
    <location>
        <begin position="131"/>
        <end position="142"/>
    </location>
</feature>
<dbReference type="GO" id="GO:0003735">
    <property type="term" value="F:structural constituent of ribosome"/>
    <property type="evidence" value="ECO:0007669"/>
    <property type="project" value="InterPro"/>
</dbReference>
<dbReference type="EMBL" id="QKUB01000004">
    <property type="protein sequence ID" value="PZV99928.1"/>
    <property type="molecule type" value="Genomic_DNA"/>
</dbReference>
<proteinExistence type="inferred from homology"/>
<dbReference type="AlphaFoldDB" id="A0A2W7GRP8"/>
<dbReference type="InterPro" id="IPR020814">
    <property type="entry name" value="Ribosomal_S6_plastid/chlpt"/>
</dbReference>
<sequence>MSKYEIMILVNPTSKEESVKELLFSVLDEKSTKFERLERTELAYPIKKLTHATYYLVHTRTNPELVKELTRKFNIDKSILRSLVINLDSEKGLRPKRQKRFVRRNFDNKRTFERQDNRQSTQTTDEKKQEQPTSVKNESTEA</sequence>
<reference evidence="6 7" key="1">
    <citation type="submission" date="2018-06" db="EMBL/GenBank/DDBJ databases">
        <title>Genomic Encyclopedia of Archaeal and Bacterial Type Strains, Phase II (KMG-II): from individual species to whole genera.</title>
        <authorList>
            <person name="Goeker M."/>
        </authorList>
    </citation>
    <scope>NUCLEOTIDE SEQUENCE [LARGE SCALE GENOMIC DNA]</scope>
    <source>
        <strain evidence="6 7">ATCC 51348</strain>
    </source>
</reference>
<keyword evidence="4" id="KW-0687">Ribonucleoprotein</keyword>
<dbReference type="RefSeq" id="WP_111518476.1">
    <property type="nucleotide sequence ID" value="NZ_QKUB01000004.1"/>
</dbReference>
<dbReference type="GO" id="GO:1990904">
    <property type="term" value="C:ribonucleoprotein complex"/>
    <property type="evidence" value="ECO:0007669"/>
    <property type="project" value="UniProtKB-KW"/>
</dbReference>
<name>A0A2W7GRP8_9BACT</name>
<accession>A0A2W7GRP8</accession>
<dbReference type="InterPro" id="IPR035980">
    <property type="entry name" value="Ribosomal_bS6_sf"/>
</dbReference>
<dbReference type="GO" id="GO:0070181">
    <property type="term" value="F:small ribosomal subunit rRNA binding"/>
    <property type="evidence" value="ECO:0007669"/>
    <property type="project" value="TreeGrafter"/>
</dbReference>
<dbReference type="PANTHER" id="PTHR21011">
    <property type="entry name" value="MITOCHONDRIAL 28S RIBOSOMAL PROTEIN S6"/>
    <property type="match status" value="1"/>
</dbReference>
<evidence type="ECO:0000256" key="2">
    <source>
        <dbReference type="ARBA" id="ARBA00035104"/>
    </source>
</evidence>
<dbReference type="CDD" id="cd00473">
    <property type="entry name" value="bS6"/>
    <property type="match status" value="1"/>
</dbReference>
<feature type="compositionally biased region" description="Basic and acidic residues" evidence="5">
    <location>
        <begin position="104"/>
        <end position="117"/>
    </location>
</feature>
<dbReference type="GO" id="GO:0005840">
    <property type="term" value="C:ribosome"/>
    <property type="evidence" value="ECO:0007669"/>
    <property type="project" value="UniProtKB-KW"/>
</dbReference>
<dbReference type="Gene3D" id="3.30.70.60">
    <property type="match status" value="1"/>
</dbReference>
<comment type="similarity">
    <text evidence="1 4">Belongs to the bacterial ribosomal protein bS6 family.</text>
</comment>
<organism evidence="6 7">
    <name type="scientific">Metamycoplasma auris</name>
    <dbReference type="NCBI Taxonomy" id="51363"/>
    <lineage>
        <taxon>Bacteria</taxon>
        <taxon>Bacillati</taxon>
        <taxon>Mycoplasmatota</taxon>
        <taxon>Mycoplasmoidales</taxon>
        <taxon>Metamycoplasmataceae</taxon>
        <taxon>Metamycoplasma</taxon>
    </lineage>
</organism>
<dbReference type="SUPFAM" id="SSF54995">
    <property type="entry name" value="Ribosomal protein S6"/>
    <property type="match status" value="1"/>
</dbReference>
<evidence type="ECO:0000256" key="3">
    <source>
        <dbReference type="ARBA" id="ARBA00035294"/>
    </source>
</evidence>
<keyword evidence="4" id="KW-0694">RNA-binding</keyword>
<dbReference type="Proteomes" id="UP000249646">
    <property type="component" value="Unassembled WGS sequence"/>
</dbReference>
<dbReference type="InterPro" id="IPR000529">
    <property type="entry name" value="Ribosomal_bS6"/>
</dbReference>
<comment type="function">
    <text evidence="2 4">Binds together with bS18 to 16S ribosomal RNA.</text>
</comment>
<evidence type="ECO:0000313" key="7">
    <source>
        <dbReference type="Proteomes" id="UP000249646"/>
    </source>
</evidence>
<evidence type="ECO:0000313" key="6">
    <source>
        <dbReference type="EMBL" id="PZV99928.1"/>
    </source>
</evidence>
<gene>
    <name evidence="4" type="primary">rpsF</name>
    <name evidence="6" type="ORF">BCF89_1046</name>
</gene>
<dbReference type="HAMAP" id="MF_00360">
    <property type="entry name" value="Ribosomal_bS6"/>
    <property type="match status" value="1"/>
</dbReference>
<dbReference type="GO" id="GO:0005737">
    <property type="term" value="C:cytoplasm"/>
    <property type="evidence" value="ECO:0007669"/>
    <property type="project" value="UniProtKB-ARBA"/>
</dbReference>
<feature type="region of interest" description="Disordered" evidence="5">
    <location>
        <begin position="96"/>
        <end position="142"/>
    </location>
</feature>
<dbReference type="NCBIfam" id="TIGR00166">
    <property type="entry name" value="S6"/>
    <property type="match status" value="1"/>
</dbReference>
<evidence type="ECO:0000256" key="4">
    <source>
        <dbReference type="HAMAP-Rule" id="MF_00360"/>
    </source>
</evidence>
<keyword evidence="4" id="KW-0699">rRNA-binding</keyword>
<dbReference type="OrthoDB" id="9812702at2"/>
<protein>
    <recommendedName>
        <fullName evidence="3 4">Small ribosomal subunit protein bS6</fullName>
    </recommendedName>
</protein>
<dbReference type="InterPro" id="IPR014717">
    <property type="entry name" value="Transl_elong_EF1B/ribsomal_bS6"/>
</dbReference>
<dbReference type="PANTHER" id="PTHR21011:SF1">
    <property type="entry name" value="SMALL RIBOSOMAL SUBUNIT PROTEIN BS6M"/>
    <property type="match status" value="1"/>
</dbReference>
<keyword evidence="4 6" id="KW-0689">Ribosomal protein</keyword>
<dbReference type="GO" id="GO:0006412">
    <property type="term" value="P:translation"/>
    <property type="evidence" value="ECO:0007669"/>
    <property type="project" value="UniProtKB-UniRule"/>
</dbReference>
<dbReference type="Pfam" id="PF01250">
    <property type="entry name" value="Ribosomal_S6"/>
    <property type="match status" value="1"/>
</dbReference>
<keyword evidence="7" id="KW-1185">Reference proteome</keyword>
<comment type="caution">
    <text evidence="6">The sequence shown here is derived from an EMBL/GenBank/DDBJ whole genome shotgun (WGS) entry which is preliminary data.</text>
</comment>
<evidence type="ECO:0000256" key="5">
    <source>
        <dbReference type="SAM" id="MobiDB-lite"/>
    </source>
</evidence>
<evidence type="ECO:0000256" key="1">
    <source>
        <dbReference type="ARBA" id="ARBA00009512"/>
    </source>
</evidence>